<keyword evidence="4" id="KW-1185">Reference proteome</keyword>
<dbReference type="Gene3D" id="1.10.10.10">
    <property type="entry name" value="Winged helix-like DNA-binding domain superfamily/Winged helix DNA-binding domain"/>
    <property type="match status" value="1"/>
</dbReference>
<dbReference type="OrthoDB" id="8443918at2"/>
<dbReference type="InterPro" id="IPR005149">
    <property type="entry name" value="Tscrpt_reg_PadR_N"/>
</dbReference>
<feature type="compositionally biased region" description="Polar residues" evidence="1">
    <location>
        <begin position="243"/>
        <end position="254"/>
    </location>
</feature>
<dbReference type="SUPFAM" id="SSF46785">
    <property type="entry name" value="Winged helix' DNA-binding domain"/>
    <property type="match status" value="1"/>
</dbReference>
<reference evidence="3 4" key="1">
    <citation type="submission" date="2019-09" db="EMBL/GenBank/DDBJ databases">
        <authorList>
            <person name="Wang X."/>
        </authorList>
    </citation>
    <scope>NUCLEOTIDE SEQUENCE [LARGE SCALE GENOMIC DNA]</scope>
    <source>
        <strain evidence="3 4">CICC 11023</strain>
    </source>
</reference>
<feature type="domain" description="Transcription regulator PadR N-terminal" evidence="2">
    <location>
        <begin position="16"/>
        <end position="91"/>
    </location>
</feature>
<protein>
    <submittedName>
        <fullName evidence="3">Helix-turn-helix transcriptional regulator</fullName>
    </submittedName>
</protein>
<dbReference type="RefSeq" id="WP_150402355.1">
    <property type="nucleotide sequence ID" value="NZ_JBHJYQ010000022.1"/>
</dbReference>
<dbReference type="Proteomes" id="UP000323876">
    <property type="component" value="Unassembled WGS sequence"/>
</dbReference>
<evidence type="ECO:0000256" key="1">
    <source>
        <dbReference type="SAM" id="MobiDB-lite"/>
    </source>
</evidence>
<evidence type="ECO:0000259" key="2">
    <source>
        <dbReference type="Pfam" id="PF03551"/>
    </source>
</evidence>
<sequence length="254" mass="28522">MAQQARPAVTPMAIAVLALLEEQPMHPYEMYQLLIARREDALIKVRPGSLYHTVARLAEQELVQSEGVDREGNRPERTTYRITERGRTALRTRITEILRYPAPEYPVFPVALAEAHNLPKDDVLALLRERIGHLEAEHGEVAMLIDWAAERKVPRRYTVVLPYLHAMIGAEIAWVTGFLGELEDGGLQWEDFDQVTGTRTAKHHHSWISESHSEPPPTPQTRRLTRHLPDAAGRHASAVLPPSSGTSEIGTPNP</sequence>
<gene>
    <name evidence="3" type="ORF">F3087_14105</name>
</gene>
<organism evidence="3 4">
    <name type="scientific">Nocardia colli</name>
    <dbReference type="NCBI Taxonomy" id="2545717"/>
    <lineage>
        <taxon>Bacteria</taxon>
        <taxon>Bacillati</taxon>
        <taxon>Actinomycetota</taxon>
        <taxon>Actinomycetes</taxon>
        <taxon>Mycobacteriales</taxon>
        <taxon>Nocardiaceae</taxon>
        <taxon>Nocardia</taxon>
    </lineage>
</organism>
<dbReference type="InterPro" id="IPR036388">
    <property type="entry name" value="WH-like_DNA-bd_sf"/>
</dbReference>
<accession>A0A5N0EFJ1</accession>
<feature type="region of interest" description="Disordered" evidence="1">
    <location>
        <begin position="203"/>
        <end position="254"/>
    </location>
</feature>
<comment type="caution">
    <text evidence="3">The sequence shown here is derived from an EMBL/GenBank/DDBJ whole genome shotgun (WGS) entry which is preliminary data.</text>
</comment>
<dbReference type="InterPro" id="IPR036390">
    <property type="entry name" value="WH_DNA-bd_sf"/>
</dbReference>
<dbReference type="EMBL" id="VXLC01000004">
    <property type="protein sequence ID" value="KAA8888187.1"/>
    <property type="molecule type" value="Genomic_DNA"/>
</dbReference>
<name>A0A5N0EFJ1_9NOCA</name>
<proteinExistence type="predicted"/>
<dbReference type="Pfam" id="PF03551">
    <property type="entry name" value="PadR"/>
    <property type="match status" value="1"/>
</dbReference>
<dbReference type="AlphaFoldDB" id="A0A5N0EFJ1"/>
<dbReference type="PANTHER" id="PTHR43252">
    <property type="entry name" value="TRANSCRIPTIONAL REGULATOR YQJI"/>
    <property type="match status" value="1"/>
</dbReference>
<evidence type="ECO:0000313" key="3">
    <source>
        <dbReference type="EMBL" id="KAA8888187.1"/>
    </source>
</evidence>
<evidence type="ECO:0000313" key="4">
    <source>
        <dbReference type="Proteomes" id="UP000323876"/>
    </source>
</evidence>
<dbReference type="PANTHER" id="PTHR43252:SF2">
    <property type="entry name" value="TRANSCRIPTION REGULATOR, PADR-LIKE FAMILY"/>
    <property type="match status" value="1"/>
</dbReference>